<accession>A0ABQ7H814</accession>
<reference evidence="1" key="1">
    <citation type="submission" date="2017-08" db="EMBL/GenBank/DDBJ databases">
        <authorList>
            <person name="Polle J.E."/>
            <person name="Barry K."/>
            <person name="Cushman J."/>
            <person name="Schmutz J."/>
            <person name="Tran D."/>
            <person name="Hathwaick L.T."/>
            <person name="Yim W.C."/>
            <person name="Jenkins J."/>
            <person name="Mckie-Krisberg Z.M."/>
            <person name="Prochnik S."/>
            <person name="Lindquist E."/>
            <person name="Dockter R.B."/>
            <person name="Adam C."/>
            <person name="Molina H."/>
            <person name="Bunkerborg J."/>
            <person name="Jin E."/>
            <person name="Buchheim M."/>
            <person name="Magnuson J."/>
        </authorList>
    </citation>
    <scope>NUCLEOTIDE SEQUENCE</scope>
    <source>
        <strain evidence="1">CCAP 19/18</strain>
    </source>
</reference>
<protein>
    <recommendedName>
        <fullName evidence="3">Encoded protein</fullName>
    </recommendedName>
</protein>
<sequence length="121" mass="13396">MDVCNNINNHAHRYINLKRGITTMTSIRVKKVRRLTVQMHPLSCGSPWQSHLPIRCTLSCPPAPPLPPPPLPKRQHVVLLSAQAPINRPCPFVCMLVAEKPNVGEGKLCTNVNQLCALLPP</sequence>
<evidence type="ECO:0000313" key="2">
    <source>
        <dbReference type="Proteomes" id="UP000815325"/>
    </source>
</evidence>
<organism evidence="1 2">
    <name type="scientific">Dunaliella salina</name>
    <name type="common">Green alga</name>
    <name type="synonym">Protococcus salinus</name>
    <dbReference type="NCBI Taxonomy" id="3046"/>
    <lineage>
        <taxon>Eukaryota</taxon>
        <taxon>Viridiplantae</taxon>
        <taxon>Chlorophyta</taxon>
        <taxon>core chlorophytes</taxon>
        <taxon>Chlorophyceae</taxon>
        <taxon>CS clade</taxon>
        <taxon>Chlamydomonadales</taxon>
        <taxon>Dunaliellaceae</taxon>
        <taxon>Dunaliella</taxon>
    </lineage>
</organism>
<keyword evidence="2" id="KW-1185">Reference proteome</keyword>
<evidence type="ECO:0008006" key="3">
    <source>
        <dbReference type="Google" id="ProtNLM"/>
    </source>
</evidence>
<name>A0ABQ7H814_DUNSA</name>
<gene>
    <name evidence="1" type="ORF">DUNSADRAFT_3123</name>
</gene>
<comment type="caution">
    <text evidence="1">The sequence shown here is derived from an EMBL/GenBank/DDBJ whole genome shotgun (WGS) entry which is preliminary data.</text>
</comment>
<dbReference type="Proteomes" id="UP000815325">
    <property type="component" value="Unassembled WGS sequence"/>
</dbReference>
<dbReference type="EMBL" id="MU069450">
    <property type="protein sequence ID" value="KAF5842994.1"/>
    <property type="molecule type" value="Genomic_DNA"/>
</dbReference>
<proteinExistence type="predicted"/>
<evidence type="ECO:0000313" key="1">
    <source>
        <dbReference type="EMBL" id="KAF5842994.1"/>
    </source>
</evidence>